<keyword evidence="3" id="KW-0238">DNA-binding</keyword>
<dbReference type="EMBL" id="FOAG01000023">
    <property type="protein sequence ID" value="SEM36551.1"/>
    <property type="molecule type" value="Genomic_DNA"/>
</dbReference>
<keyword evidence="4" id="KW-0010">Activator</keyword>
<dbReference type="Pfam" id="PF00126">
    <property type="entry name" value="HTH_1"/>
    <property type="match status" value="1"/>
</dbReference>
<dbReference type="RefSeq" id="WP_217649918.1">
    <property type="nucleotide sequence ID" value="NZ_FOAG01000023.1"/>
</dbReference>
<dbReference type="Proteomes" id="UP000199582">
    <property type="component" value="Unassembled WGS sequence"/>
</dbReference>
<dbReference type="PANTHER" id="PTHR30293:SF0">
    <property type="entry name" value="NITROGEN ASSIMILATION REGULATORY PROTEIN NAC"/>
    <property type="match status" value="1"/>
</dbReference>
<evidence type="ECO:0000256" key="4">
    <source>
        <dbReference type="ARBA" id="ARBA00023159"/>
    </source>
</evidence>
<evidence type="ECO:0000256" key="1">
    <source>
        <dbReference type="ARBA" id="ARBA00009437"/>
    </source>
</evidence>
<dbReference type="GO" id="GO:0003700">
    <property type="term" value="F:DNA-binding transcription factor activity"/>
    <property type="evidence" value="ECO:0007669"/>
    <property type="project" value="InterPro"/>
</dbReference>
<dbReference type="InterPro" id="IPR036390">
    <property type="entry name" value="WH_DNA-bd_sf"/>
</dbReference>
<accession>A0A1H7XS22</accession>
<evidence type="ECO:0000256" key="3">
    <source>
        <dbReference type="ARBA" id="ARBA00023125"/>
    </source>
</evidence>
<dbReference type="GO" id="GO:2000142">
    <property type="term" value="P:regulation of DNA-templated transcription initiation"/>
    <property type="evidence" value="ECO:0007669"/>
    <property type="project" value="TreeGrafter"/>
</dbReference>
<keyword evidence="2" id="KW-0805">Transcription regulation</keyword>
<evidence type="ECO:0000256" key="2">
    <source>
        <dbReference type="ARBA" id="ARBA00023015"/>
    </source>
</evidence>
<dbReference type="InterPro" id="IPR036388">
    <property type="entry name" value="WH-like_DNA-bd_sf"/>
</dbReference>
<dbReference type="GO" id="GO:0003677">
    <property type="term" value="F:DNA binding"/>
    <property type="evidence" value="ECO:0007669"/>
    <property type="project" value="UniProtKB-KW"/>
</dbReference>
<sequence length="147" mass="16359">MRFYRFWLGPMDIKQLRYFVAIVEEGSFSKAAQRVRIAQPALSLQVRKMEEALQTKLLLRGPQGVLPTEAGELLVTSARKILTDLSNTEDDLRSMGREPSGVVRIGRCWQTNSNQSPQGQGHCPLIRAETAPLGKSSGAVEFEIRSS</sequence>
<dbReference type="PANTHER" id="PTHR30293">
    <property type="entry name" value="TRANSCRIPTIONAL REGULATORY PROTEIN NAC-RELATED"/>
    <property type="match status" value="1"/>
</dbReference>
<dbReference type="AlphaFoldDB" id="A0A1H7XS22"/>
<dbReference type="SUPFAM" id="SSF46785">
    <property type="entry name" value="Winged helix' DNA-binding domain"/>
    <property type="match status" value="1"/>
</dbReference>
<dbReference type="PRINTS" id="PR00039">
    <property type="entry name" value="HTHLYSR"/>
</dbReference>
<protein>
    <submittedName>
        <fullName evidence="7">Regulatory helix-turn-helix protein, lysR family</fullName>
    </submittedName>
</protein>
<reference evidence="7 8" key="1">
    <citation type="submission" date="2016-10" db="EMBL/GenBank/DDBJ databases">
        <authorList>
            <person name="de Groot N.N."/>
        </authorList>
    </citation>
    <scope>NUCLEOTIDE SEQUENCE [LARGE SCALE GENOMIC DNA]</scope>
    <source>
        <strain evidence="7 8">DSM 100674</strain>
    </source>
</reference>
<evidence type="ECO:0000313" key="8">
    <source>
        <dbReference type="Proteomes" id="UP000199582"/>
    </source>
</evidence>
<dbReference type="STRING" id="1287727.SAMN05443999_12315"/>
<keyword evidence="8" id="KW-1185">Reference proteome</keyword>
<dbReference type="InterPro" id="IPR000847">
    <property type="entry name" value="LysR_HTH_N"/>
</dbReference>
<gene>
    <name evidence="7" type="ORF">SAMN05443999_12315</name>
</gene>
<comment type="similarity">
    <text evidence="1">Belongs to the LysR transcriptional regulatory family.</text>
</comment>
<proteinExistence type="inferred from homology"/>
<feature type="domain" description="HTH lysR-type" evidence="6">
    <location>
        <begin position="11"/>
        <end position="68"/>
    </location>
</feature>
<evidence type="ECO:0000313" key="7">
    <source>
        <dbReference type="EMBL" id="SEM36551.1"/>
    </source>
</evidence>
<name>A0A1H7XS22_9RHOB</name>
<evidence type="ECO:0000259" key="6">
    <source>
        <dbReference type="PROSITE" id="PS50931"/>
    </source>
</evidence>
<evidence type="ECO:0000256" key="5">
    <source>
        <dbReference type="ARBA" id="ARBA00023163"/>
    </source>
</evidence>
<dbReference type="FunFam" id="1.10.10.10:FF:000001">
    <property type="entry name" value="LysR family transcriptional regulator"/>
    <property type="match status" value="1"/>
</dbReference>
<organism evidence="7 8">
    <name type="scientific">Roseovarius azorensis</name>
    <dbReference type="NCBI Taxonomy" id="1287727"/>
    <lineage>
        <taxon>Bacteria</taxon>
        <taxon>Pseudomonadati</taxon>
        <taxon>Pseudomonadota</taxon>
        <taxon>Alphaproteobacteria</taxon>
        <taxon>Rhodobacterales</taxon>
        <taxon>Roseobacteraceae</taxon>
        <taxon>Roseovarius</taxon>
    </lineage>
</organism>
<dbReference type="PROSITE" id="PS50931">
    <property type="entry name" value="HTH_LYSR"/>
    <property type="match status" value="1"/>
</dbReference>
<dbReference type="Gene3D" id="1.10.10.10">
    <property type="entry name" value="Winged helix-like DNA-binding domain superfamily/Winged helix DNA-binding domain"/>
    <property type="match status" value="1"/>
</dbReference>
<keyword evidence="5" id="KW-0804">Transcription</keyword>